<evidence type="ECO:0000313" key="6">
    <source>
        <dbReference type="Proteomes" id="UP000475214"/>
    </source>
</evidence>
<keyword evidence="1" id="KW-1015">Disulfide bond</keyword>
<evidence type="ECO:0000313" key="5">
    <source>
        <dbReference type="EMBL" id="NEE02465.1"/>
    </source>
</evidence>
<sequence>MAAGTFGRVRRQGKAVAVVGIAAATAAVSVAPAVASPAAYGNVSERPTAVVSRAVPAGVVAMGDSYSSGLGTDDYEDDCDRTQQAWAWLIFSDEVPATERTLLACSGAVIDDVYEQIDELEALQGAGGRLITLTVGGNDVGFADELVNCYVSFVSCTRREDAIRAEIDALVDPLTELYRAVQAAAPDDELIVGGYPLLVPDPEVRDNCIALTPLLSAAERQMIRRLGGALNSVIERAADEAGVRSAGTRLEETFDGHEACANGPDDWLNGLKFGRTADATAVPEPAGAQTAATPEPDDPELGPQWDIISSFVRDSFHPNASGQTGYADAFEHMWMSS</sequence>
<dbReference type="Proteomes" id="UP000475214">
    <property type="component" value="Unassembled WGS sequence"/>
</dbReference>
<feature type="chain" id="PRO_5026752418" evidence="3">
    <location>
        <begin position="36"/>
        <end position="337"/>
    </location>
</feature>
<dbReference type="InterPro" id="IPR013830">
    <property type="entry name" value="SGNH_hydro"/>
</dbReference>
<dbReference type="Gene3D" id="3.40.50.1110">
    <property type="entry name" value="SGNH hydrolase"/>
    <property type="match status" value="1"/>
</dbReference>
<dbReference type="CDD" id="cd01823">
    <property type="entry name" value="SEST_like"/>
    <property type="match status" value="1"/>
</dbReference>
<evidence type="ECO:0000259" key="4">
    <source>
        <dbReference type="Pfam" id="PF13472"/>
    </source>
</evidence>
<name>A0A6L9SAS5_9ACTN</name>
<dbReference type="Pfam" id="PF13472">
    <property type="entry name" value="Lipase_GDSL_2"/>
    <property type="match status" value="1"/>
</dbReference>
<feature type="disulfide bond" evidence="1">
    <location>
        <begin position="149"/>
        <end position="156"/>
    </location>
</feature>
<keyword evidence="6" id="KW-1185">Reference proteome</keyword>
<proteinExistence type="predicted"/>
<dbReference type="RefSeq" id="WP_163741069.1">
    <property type="nucleotide sequence ID" value="NZ_JAAGOA010000015.1"/>
</dbReference>
<gene>
    <name evidence="5" type="ORF">G1H10_20050</name>
</gene>
<keyword evidence="5" id="KW-0378">Hydrolase</keyword>
<organism evidence="5 6">
    <name type="scientific">Phytoactinopolyspora halotolerans</name>
    <dbReference type="NCBI Taxonomy" id="1981512"/>
    <lineage>
        <taxon>Bacteria</taxon>
        <taxon>Bacillati</taxon>
        <taxon>Actinomycetota</taxon>
        <taxon>Actinomycetes</taxon>
        <taxon>Jiangellales</taxon>
        <taxon>Jiangellaceae</taxon>
        <taxon>Phytoactinopolyspora</taxon>
    </lineage>
</organism>
<protein>
    <submittedName>
        <fullName evidence="5">SGNH/GDSL hydrolase family protein</fullName>
    </submittedName>
</protein>
<evidence type="ECO:0000256" key="1">
    <source>
        <dbReference type="PIRSR" id="PIRSR637460-2"/>
    </source>
</evidence>
<evidence type="ECO:0000256" key="2">
    <source>
        <dbReference type="SAM" id="MobiDB-lite"/>
    </source>
</evidence>
<dbReference type="AlphaFoldDB" id="A0A6L9SAS5"/>
<dbReference type="GO" id="GO:0019433">
    <property type="term" value="P:triglyceride catabolic process"/>
    <property type="evidence" value="ECO:0007669"/>
    <property type="project" value="TreeGrafter"/>
</dbReference>
<comment type="caution">
    <text evidence="5">The sequence shown here is derived from an EMBL/GenBank/DDBJ whole genome shotgun (WGS) entry which is preliminary data.</text>
</comment>
<feature type="disulfide bond" evidence="1">
    <location>
        <begin position="208"/>
        <end position="260"/>
    </location>
</feature>
<dbReference type="PANTHER" id="PTHR37981">
    <property type="entry name" value="LIPASE 2"/>
    <property type="match status" value="1"/>
</dbReference>
<dbReference type="InterPro" id="IPR037460">
    <property type="entry name" value="SEST-like"/>
</dbReference>
<dbReference type="PANTHER" id="PTHR37981:SF1">
    <property type="entry name" value="SGNH HYDROLASE-TYPE ESTERASE DOMAIN-CONTAINING PROTEIN"/>
    <property type="match status" value="1"/>
</dbReference>
<feature type="region of interest" description="Disordered" evidence="2">
    <location>
        <begin position="282"/>
        <end position="303"/>
    </location>
</feature>
<feature type="disulfide bond" evidence="1">
    <location>
        <begin position="79"/>
        <end position="105"/>
    </location>
</feature>
<feature type="signal peptide" evidence="3">
    <location>
        <begin position="1"/>
        <end position="35"/>
    </location>
</feature>
<accession>A0A6L9SAS5</accession>
<feature type="domain" description="SGNH hydrolase-type esterase" evidence="4">
    <location>
        <begin position="61"/>
        <end position="323"/>
    </location>
</feature>
<keyword evidence="3" id="KW-0732">Signal</keyword>
<dbReference type="SUPFAM" id="SSF52266">
    <property type="entry name" value="SGNH hydrolase"/>
    <property type="match status" value="1"/>
</dbReference>
<evidence type="ECO:0000256" key="3">
    <source>
        <dbReference type="SAM" id="SignalP"/>
    </source>
</evidence>
<dbReference type="InterPro" id="IPR036514">
    <property type="entry name" value="SGNH_hydro_sf"/>
</dbReference>
<dbReference type="GO" id="GO:0004806">
    <property type="term" value="F:triacylglycerol lipase activity"/>
    <property type="evidence" value="ECO:0007669"/>
    <property type="project" value="TreeGrafter"/>
</dbReference>
<dbReference type="EMBL" id="JAAGOA010000015">
    <property type="protein sequence ID" value="NEE02465.1"/>
    <property type="molecule type" value="Genomic_DNA"/>
</dbReference>
<reference evidence="5 6" key="1">
    <citation type="submission" date="2020-02" db="EMBL/GenBank/DDBJ databases">
        <authorList>
            <person name="Li X.-J."/>
            <person name="Han X.-M."/>
        </authorList>
    </citation>
    <scope>NUCLEOTIDE SEQUENCE [LARGE SCALE GENOMIC DNA]</scope>
    <source>
        <strain evidence="5 6">CCTCC AB 2017055</strain>
    </source>
</reference>